<name>A0A1I6HFY8_9FLAO</name>
<accession>A0A1I6HFY8</accession>
<dbReference type="OrthoDB" id="1110562at2"/>
<dbReference type="STRING" id="400055.SAMN04490243_2682"/>
<feature type="region of interest" description="Disordered" evidence="1">
    <location>
        <begin position="493"/>
        <end position="517"/>
    </location>
</feature>
<organism evidence="2 3">
    <name type="scientific">Robiginitalea myxolifaciens</name>
    <dbReference type="NCBI Taxonomy" id="400055"/>
    <lineage>
        <taxon>Bacteria</taxon>
        <taxon>Pseudomonadati</taxon>
        <taxon>Bacteroidota</taxon>
        <taxon>Flavobacteriia</taxon>
        <taxon>Flavobacteriales</taxon>
        <taxon>Flavobacteriaceae</taxon>
        <taxon>Robiginitalea</taxon>
    </lineage>
</organism>
<feature type="region of interest" description="Disordered" evidence="1">
    <location>
        <begin position="47"/>
        <end position="78"/>
    </location>
</feature>
<evidence type="ECO:0000313" key="3">
    <source>
        <dbReference type="Proteomes" id="UP000199534"/>
    </source>
</evidence>
<evidence type="ECO:0000256" key="1">
    <source>
        <dbReference type="SAM" id="MobiDB-lite"/>
    </source>
</evidence>
<dbReference type="EMBL" id="FOYQ01000002">
    <property type="protein sequence ID" value="SFR53187.1"/>
    <property type="molecule type" value="Genomic_DNA"/>
</dbReference>
<dbReference type="RefSeq" id="WP_092983086.1">
    <property type="nucleotide sequence ID" value="NZ_FOYQ01000002.1"/>
</dbReference>
<dbReference type="AlphaFoldDB" id="A0A1I6HFY8"/>
<proteinExistence type="predicted"/>
<sequence>MADVLKVLEDLKYKAVGVDPENKKLPKGYFVSFRPIGLPIHKDDFGNPWTPTGSNLKEINASKPKDEASRAPAAGQDPATLQAQSVSKQLEDMEFKTAGIAQSMQAFLQTFMLTDDKLVMNEEYRVAPGSSKLNDTWYAIVNGANGIAPDMELNDDMKKALEKAKATLMTPEGDPTPEYEKYMQYREEYNEMVQNRNRQFANALTDPMKLQMWPIQGKMYQDDVNFAWDKWQSFGHKQKVEQAVAVMASQGIDPAIILISRAKHKYENSLVNIPQIGNIPYTFITPSKWYSPNMPGWNSYSKTDFHTESHFESKSKETKAGGGFNMGFYSIGGQGGVSKKKTSLNIKTEGLSISFDYAIADIRRGWLDTSLLNLDNWFLVGDYPKSCISDGTFDQQFKVNDPNEMLFMPSVVTSFILARNVKISWAKTESDLNTLDNAISGSASVGIGPFRIGGSHSEKHSKRDFSYDRNTEGITIDGVQLIGYVSQIMPGSPKKNGADFMQKTKDEQPTDKSSQPV</sequence>
<keyword evidence="3" id="KW-1185">Reference proteome</keyword>
<protein>
    <submittedName>
        <fullName evidence="2">Uncharacterized protein</fullName>
    </submittedName>
</protein>
<reference evidence="2 3" key="1">
    <citation type="submission" date="2016-10" db="EMBL/GenBank/DDBJ databases">
        <authorList>
            <person name="de Groot N.N."/>
        </authorList>
    </citation>
    <scope>NUCLEOTIDE SEQUENCE [LARGE SCALE GENOMIC DNA]</scope>
    <source>
        <strain evidence="2 3">DSM 21019</strain>
    </source>
</reference>
<dbReference type="Proteomes" id="UP000199534">
    <property type="component" value="Unassembled WGS sequence"/>
</dbReference>
<evidence type="ECO:0000313" key="2">
    <source>
        <dbReference type="EMBL" id="SFR53187.1"/>
    </source>
</evidence>
<gene>
    <name evidence="2" type="ORF">SAMN04490243_2682</name>
</gene>